<sequence>MTFRTISRFAFKIRNDGSASQSMEALGSSCFAVHSHSLSRTKNSTTAILFDLLVKFKKEEIIFGYGFCMKTVAEKYPFMNLQIYEWVIINQDWKFKSHLPQYILSSIIPDKDYQRKRNCFVDLLSNAAAAVTRDYNMCMTN</sequence>
<proteinExistence type="predicted"/>
<keyword evidence="2" id="KW-1185">Reference proteome</keyword>
<evidence type="ECO:0000313" key="2">
    <source>
        <dbReference type="Proteomes" id="UP001151699"/>
    </source>
</evidence>
<name>A0A9Q0NH34_9DIPT</name>
<evidence type="ECO:0000313" key="1">
    <source>
        <dbReference type="EMBL" id="KAJ6650118.1"/>
    </source>
</evidence>
<protein>
    <submittedName>
        <fullName evidence="1">Uncharacterized protein</fullName>
    </submittedName>
</protein>
<organism evidence="1 2">
    <name type="scientific">Pseudolycoriella hygida</name>
    <dbReference type="NCBI Taxonomy" id="35572"/>
    <lineage>
        <taxon>Eukaryota</taxon>
        <taxon>Metazoa</taxon>
        <taxon>Ecdysozoa</taxon>
        <taxon>Arthropoda</taxon>
        <taxon>Hexapoda</taxon>
        <taxon>Insecta</taxon>
        <taxon>Pterygota</taxon>
        <taxon>Neoptera</taxon>
        <taxon>Endopterygota</taxon>
        <taxon>Diptera</taxon>
        <taxon>Nematocera</taxon>
        <taxon>Sciaroidea</taxon>
        <taxon>Sciaridae</taxon>
        <taxon>Pseudolycoriella</taxon>
    </lineage>
</organism>
<dbReference type="Proteomes" id="UP001151699">
    <property type="component" value="Chromosome A"/>
</dbReference>
<dbReference type="AlphaFoldDB" id="A0A9Q0NH34"/>
<reference evidence="1" key="1">
    <citation type="submission" date="2022-07" db="EMBL/GenBank/DDBJ databases">
        <authorList>
            <person name="Trinca V."/>
            <person name="Uliana J.V.C."/>
            <person name="Torres T.T."/>
            <person name="Ward R.J."/>
            <person name="Monesi N."/>
        </authorList>
    </citation>
    <scope>NUCLEOTIDE SEQUENCE</scope>
    <source>
        <strain evidence="1">HSMRA1968</strain>
        <tissue evidence="1">Whole embryos</tissue>
    </source>
</reference>
<accession>A0A9Q0NH34</accession>
<gene>
    <name evidence="1" type="ORF">Bhyg_05362</name>
</gene>
<comment type="caution">
    <text evidence="1">The sequence shown here is derived from an EMBL/GenBank/DDBJ whole genome shotgun (WGS) entry which is preliminary data.</text>
</comment>
<dbReference type="EMBL" id="WJQU01000001">
    <property type="protein sequence ID" value="KAJ6650118.1"/>
    <property type="molecule type" value="Genomic_DNA"/>
</dbReference>